<dbReference type="Proteomes" id="UP000294513">
    <property type="component" value="Unassembled WGS sequence"/>
</dbReference>
<keyword evidence="3" id="KW-1185">Reference proteome</keyword>
<evidence type="ECO:0000256" key="1">
    <source>
        <dbReference type="SAM" id="MobiDB-lite"/>
    </source>
</evidence>
<dbReference type="AlphaFoldDB" id="A0A4R5CFE4"/>
<organism evidence="2 3">
    <name type="scientific">Actinomadura rubrisoli</name>
    <dbReference type="NCBI Taxonomy" id="2530368"/>
    <lineage>
        <taxon>Bacteria</taxon>
        <taxon>Bacillati</taxon>
        <taxon>Actinomycetota</taxon>
        <taxon>Actinomycetes</taxon>
        <taxon>Streptosporangiales</taxon>
        <taxon>Thermomonosporaceae</taxon>
        <taxon>Actinomadura</taxon>
    </lineage>
</organism>
<gene>
    <name evidence="2" type="ORF">E1298_01225</name>
</gene>
<dbReference type="EMBL" id="SMKU01000002">
    <property type="protein sequence ID" value="TDD97686.1"/>
    <property type="molecule type" value="Genomic_DNA"/>
</dbReference>
<reference evidence="2 3" key="1">
    <citation type="submission" date="2019-03" db="EMBL/GenBank/DDBJ databases">
        <title>Draft genome sequences of novel Actinobacteria.</title>
        <authorList>
            <person name="Sahin N."/>
            <person name="Ay H."/>
            <person name="Saygin H."/>
        </authorList>
    </citation>
    <scope>NUCLEOTIDE SEQUENCE [LARGE SCALE GENOMIC DNA]</scope>
    <source>
        <strain evidence="2 3">H3C3</strain>
    </source>
</reference>
<protein>
    <submittedName>
        <fullName evidence="2">Uncharacterized protein</fullName>
    </submittedName>
</protein>
<sequence length="91" mass="9920">MSGCEVGRRGGRGFCWVWRVTAHRPQRVRCRGASRGSCSGCGAGSGRRRGRGRCRRGSRRDRRSTGSAAGRRRCRCTGPGARRGRDGRGGR</sequence>
<accession>A0A4R5CFE4</accession>
<name>A0A4R5CFE4_9ACTN</name>
<feature type="compositionally biased region" description="Basic residues" evidence="1">
    <location>
        <begin position="46"/>
        <end position="62"/>
    </location>
</feature>
<comment type="caution">
    <text evidence="2">The sequence shown here is derived from an EMBL/GenBank/DDBJ whole genome shotgun (WGS) entry which is preliminary data.</text>
</comment>
<proteinExistence type="predicted"/>
<feature type="region of interest" description="Disordered" evidence="1">
    <location>
        <begin position="31"/>
        <end position="91"/>
    </location>
</feature>
<evidence type="ECO:0000313" key="3">
    <source>
        <dbReference type="Proteomes" id="UP000294513"/>
    </source>
</evidence>
<evidence type="ECO:0000313" key="2">
    <source>
        <dbReference type="EMBL" id="TDD97686.1"/>
    </source>
</evidence>